<evidence type="ECO:0000313" key="9">
    <source>
        <dbReference type="Proteomes" id="UP000618051"/>
    </source>
</evidence>
<keyword evidence="5 7" id="KW-0675">Receptor</keyword>
<dbReference type="InterPro" id="IPR001245">
    <property type="entry name" value="Ser-Thr/Tyr_kinase_cat_dom"/>
</dbReference>
<dbReference type="PROSITE" id="PS00109">
    <property type="entry name" value="PROTEIN_KINASE_TYR"/>
    <property type="match status" value="1"/>
</dbReference>
<dbReference type="PANTHER" id="PTHR46877:SF14">
    <property type="entry name" value="RECEPTOR PROTEIN-TYROSINE KINASE"/>
    <property type="match status" value="1"/>
</dbReference>
<evidence type="ECO:0000256" key="3">
    <source>
        <dbReference type="ARBA" id="ARBA00022840"/>
    </source>
</evidence>
<dbReference type="AlphaFoldDB" id="A0A835TQ02"/>
<name>A0A835TQ02_9PASS</name>
<dbReference type="InterPro" id="IPR008266">
    <property type="entry name" value="Tyr_kinase_AS"/>
</dbReference>
<evidence type="ECO:0000313" key="7">
    <source>
        <dbReference type="EMBL" id="KAG0113164.1"/>
    </source>
</evidence>
<comment type="caution">
    <text evidence="7">The sequence shown here is derived from an EMBL/GenBank/DDBJ whole genome shotgun (WGS) entry which is preliminary data.</text>
</comment>
<dbReference type="OrthoDB" id="4062651at2759"/>
<dbReference type="EMBL" id="JADDUC020000036">
    <property type="protein sequence ID" value="KAI1229688.1"/>
    <property type="molecule type" value="Genomic_DNA"/>
</dbReference>
<dbReference type="EMBL" id="JADDUC010000529">
    <property type="protein sequence ID" value="KAG0113164.1"/>
    <property type="molecule type" value="Genomic_DNA"/>
</dbReference>
<dbReference type="Pfam" id="PF14575">
    <property type="entry name" value="EphA2_TM"/>
    <property type="match status" value="1"/>
</dbReference>
<feature type="domain" description="Protein kinase" evidence="6">
    <location>
        <begin position="34"/>
        <end position="263"/>
    </location>
</feature>
<dbReference type="InterPro" id="IPR020635">
    <property type="entry name" value="Tyr_kinase_cat_dom"/>
</dbReference>
<proteinExistence type="predicted"/>
<dbReference type="InterPro" id="IPR027936">
    <property type="entry name" value="Eph_TM"/>
</dbReference>
<keyword evidence="3" id="KW-0067">ATP-binding</keyword>
<gene>
    <name evidence="8" type="ORF">IHE44_0010952</name>
    <name evidence="7" type="ORF">IHE44_011606</name>
</gene>
<evidence type="ECO:0000256" key="2">
    <source>
        <dbReference type="ARBA" id="ARBA00022741"/>
    </source>
</evidence>
<reference evidence="7" key="1">
    <citation type="submission" date="2020-10" db="EMBL/GenBank/DDBJ databases">
        <title>Feather gene expression reveals the developmental basis of iridescence in African starlings.</title>
        <authorList>
            <person name="Rubenstein D.R."/>
        </authorList>
    </citation>
    <scope>NUCLEOTIDE SEQUENCE</scope>
    <source>
        <strain evidence="7">SS15</strain>
        <tissue evidence="7">Liver</tissue>
    </source>
</reference>
<dbReference type="InterPro" id="IPR000719">
    <property type="entry name" value="Prot_kinase_dom"/>
</dbReference>
<evidence type="ECO:0000256" key="4">
    <source>
        <dbReference type="ARBA" id="ARBA00023136"/>
    </source>
</evidence>
<keyword evidence="2" id="KW-0547">Nucleotide-binding</keyword>
<dbReference type="GO" id="GO:0005886">
    <property type="term" value="C:plasma membrane"/>
    <property type="evidence" value="ECO:0007669"/>
    <property type="project" value="TreeGrafter"/>
</dbReference>
<dbReference type="PANTHER" id="PTHR46877">
    <property type="entry name" value="EPH RECEPTOR A5"/>
    <property type="match status" value="1"/>
</dbReference>
<dbReference type="Proteomes" id="UP000618051">
    <property type="component" value="Unassembled WGS sequence"/>
</dbReference>
<reference evidence="8" key="3">
    <citation type="submission" date="2022-01" db="EMBL/GenBank/DDBJ databases">
        <authorList>
            <person name="Rubenstein D.R."/>
        </authorList>
    </citation>
    <scope>NUCLEOTIDE SEQUENCE</scope>
    <source>
        <strain evidence="8">SS15</strain>
        <tissue evidence="8">Liver</tissue>
    </source>
</reference>
<dbReference type="GO" id="GO:0030425">
    <property type="term" value="C:dendrite"/>
    <property type="evidence" value="ECO:0007669"/>
    <property type="project" value="TreeGrafter"/>
</dbReference>
<evidence type="ECO:0000256" key="1">
    <source>
        <dbReference type="ARBA" id="ARBA00004167"/>
    </source>
</evidence>
<dbReference type="GO" id="GO:0005005">
    <property type="term" value="F:transmembrane-ephrin receptor activity"/>
    <property type="evidence" value="ECO:0007669"/>
    <property type="project" value="TreeGrafter"/>
</dbReference>
<dbReference type="SMART" id="SM00219">
    <property type="entry name" value="TyrKc"/>
    <property type="match status" value="1"/>
</dbReference>
<feature type="non-terminal residue" evidence="7">
    <location>
        <position position="1"/>
    </location>
</feature>
<dbReference type="InterPro" id="IPR050449">
    <property type="entry name" value="Ephrin_rcpt_TKs"/>
</dbReference>
<dbReference type="Pfam" id="PF07714">
    <property type="entry name" value="PK_Tyr_Ser-Thr"/>
    <property type="match status" value="2"/>
</dbReference>
<dbReference type="GO" id="GO:0005524">
    <property type="term" value="F:ATP binding"/>
    <property type="evidence" value="ECO:0007669"/>
    <property type="project" value="UniProtKB-KW"/>
</dbReference>
<dbReference type="Gene3D" id="3.30.200.20">
    <property type="entry name" value="Phosphorylase Kinase, domain 1"/>
    <property type="match status" value="1"/>
</dbReference>
<reference evidence="8 9" key="2">
    <citation type="journal article" date="2021" name="J. Hered.">
        <title>Feather Gene Expression Elucidates the Developmental Basis of Plumage Iridescence in African Starlings.</title>
        <authorList>
            <person name="Rubenstein D.R."/>
            <person name="Corvelo A."/>
            <person name="MacManes M.D."/>
            <person name="Maia R."/>
            <person name="Narzisi G."/>
            <person name="Rousaki A."/>
            <person name="Vandenabeele P."/>
            <person name="Shawkey M.D."/>
            <person name="Solomon J."/>
        </authorList>
    </citation>
    <scope>NUCLEOTIDE SEQUENCE [LARGE SCALE GENOMIC DNA]</scope>
    <source>
        <strain evidence="8">SS15</strain>
    </source>
</reference>
<protein>
    <submittedName>
        <fullName evidence="7">Ephrin type-B receptor 4</fullName>
    </submittedName>
</protein>
<dbReference type="PROSITE" id="PS50011">
    <property type="entry name" value="PROTEIN_KINASE_DOM"/>
    <property type="match status" value="1"/>
</dbReference>
<evidence type="ECO:0000256" key="5">
    <source>
        <dbReference type="ARBA" id="ARBA00023170"/>
    </source>
</evidence>
<dbReference type="SUPFAM" id="SSF56112">
    <property type="entry name" value="Protein kinase-like (PK-like)"/>
    <property type="match status" value="1"/>
</dbReference>
<dbReference type="InterPro" id="IPR011009">
    <property type="entry name" value="Kinase-like_dom_sf"/>
</dbReference>
<organism evidence="7">
    <name type="scientific">Lamprotornis superbus</name>
    <dbReference type="NCBI Taxonomy" id="245042"/>
    <lineage>
        <taxon>Eukaryota</taxon>
        <taxon>Metazoa</taxon>
        <taxon>Chordata</taxon>
        <taxon>Craniata</taxon>
        <taxon>Vertebrata</taxon>
        <taxon>Euteleostomi</taxon>
        <taxon>Archelosauria</taxon>
        <taxon>Archosauria</taxon>
        <taxon>Dinosauria</taxon>
        <taxon>Saurischia</taxon>
        <taxon>Theropoda</taxon>
        <taxon>Coelurosauria</taxon>
        <taxon>Aves</taxon>
        <taxon>Neognathae</taxon>
        <taxon>Neoaves</taxon>
        <taxon>Telluraves</taxon>
        <taxon>Australaves</taxon>
        <taxon>Passeriformes</taxon>
        <taxon>Sturnidae</taxon>
        <taxon>Lamprotornis</taxon>
    </lineage>
</organism>
<evidence type="ECO:0000313" key="8">
    <source>
        <dbReference type="EMBL" id="KAI1229688.1"/>
    </source>
</evidence>
<dbReference type="Gene3D" id="1.10.510.10">
    <property type="entry name" value="Transferase(Phosphotransferase) domain 1"/>
    <property type="match status" value="2"/>
</dbReference>
<keyword evidence="9" id="KW-1185">Reference proteome</keyword>
<comment type="subcellular location">
    <subcellularLocation>
        <location evidence="1">Membrane</location>
        <topology evidence="1">Single-pass membrane protein</topology>
    </subcellularLocation>
</comment>
<evidence type="ECO:0000259" key="6">
    <source>
        <dbReference type="PROSITE" id="PS50011"/>
    </source>
</evidence>
<sequence>LYIDPLTYEDPEVALRDFAQEIDVTCVTIEEVIGAGKPHLSPGEFGEVWRGRLSLPGQPEAEVAVKTLKGGAGERQRREFLREAARMGQFRHPNVVRLRGVVSAGPPAMIVTEFLLHGALDAFLRGRQGSLSPLQLVAMLRGIAAGMRYLAEAGFVHRDLAARNILVDAHLVCKVSDFGLSRALDGDRDSDPTYTSSLVINAIEQDYRLPPPPRCPPALHRLMLDCWQRDRSARPTFPHLVHALDRLIRRPESLRVPPPDPHR</sequence>
<accession>A0A835TQ02</accession>
<dbReference type="GO" id="GO:0007411">
    <property type="term" value="P:axon guidance"/>
    <property type="evidence" value="ECO:0007669"/>
    <property type="project" value="TreeGrafter"/>
</dbReference>
<keyword evidence="4" id="KW-0472">Membrane</keyword>
<dbReference type="PRINTS" id="PR00109">
    <property type="entry name" value="TYRKINASE"/>
</dbReference>